<reference evidence="4" key="1">
    <citation type="journal article" date="2020" name="mSystems">
        <title>Genome- and Community-Level Interaction Insights into Carbon Utilization and Element Cycling Functions of Hydrothermarchaeota in Hydrothermal Sediment.</title>
        <authorList>
            <person name="Zhou Z."/>
            <person name="Liu Y."/>
            <person name="Xu W."/>
            <person name="Pan J."/>
            <person name="Luo Z.H."/>
            <person name="Li M."/>
        </authorList>
    </citation>
    <scope>NUCLEOTIDE SEQUENCE [LARGE SCALE GENOMIC DNA]</scope>
    <source>
        <strain evidence="4">SpSt-477</strain>
    </source>
</reference>
<evidence type="ECO:0000256" key="2">
    <source>
        <dbReference type="SAM" id="Phobius"/>
    </source>
</evidence>
<dbReference type="InterPro" id="IPR001478">
    <property type="entry name" value="PDZ"/>
</dbReference>
<name>A0A7C4RSJ8_9BACT</name>
<evidence type="ECO:0000313" key="4">
    <source>
        <dbReference type="EMBL" id="HGU31778.1"/>
    </source>
</evidence>
<accession>A0A7C4RSJ8</accession>
<gene>
    <name evidence="4" type="ORF">ENS29_02860</name>
</gene>
<dbReference type="AlphaFoldDB" id="A0A7C4RSJ8"/>
<dbReference type="InterPro" id="IPR036034">
    <property type="entry name" value="PDZ_sf"/>
</dbReference>
<feature type="compositionally biased region" description="Low complexity" evidence="1">
    <location>
        <begin position="171"/>
        <end position="189"/>
    </location>
</feature>
<dbReference type="Gene3D" id="2.30.30.830">
    <property type="match status" value="1"/>
</dbReference>
<keyword evidence="2" id="KW-0472">Membrane</keyword>
<evidence type="ECO:0000256" key="1">
    <source>
        <dbReference type="SAM" id="MobiDB-lite"/>
    </source>
</evidence>
<comment type="caution">
    <text evidence="4">The sequence shown here is derived from an EMBL/GenBank/DDBJ whole genome shotgun (WGS) entry which is preliminary data.</text>
</comment>
<feature type="domain" description="PDZ" evidence="3">
    <location>
        <begin position="242"/>
        <end position="291"/>
    </location>
</feature>
<dbReference type="Pfam" id="PF13180">
    <property type="entry name" value="PDZ_2"/>
    <property type="match status" value="1"/>
</dbReference>
<dbReference type="Gene3D" id="2.30.42.10">
    <property type="match status" value="1"/>
</dbReference>
<evidence type="ECO:0000259" key="3">
    <source>
        <dbReference type="Pfam" id="PF13180"/>
    </source>
</evidence>
<protein>
    <submittedName>
        <fullName evidence="4">PDZ domain-containing protein</fullName>
    </submittedName>
</protein>
<feature type="transmembrane region" description="Helical" evidence="2">
    <location>
        <begin position="21"/>
        <end position="39"/>
    </location>
</feature>
<dbReference type="SUPFAM" id="SSF50156">
    <property type="entry name" value="PDZ domain-like"/>
    <property type="match status" value="1"/>
</dbReference>
<keyword evidence="2" id="KW-1133">Transmembrane helix</keyword>
<keyword evidence="2" id="KW-0812">Transmembrane</keyword>
<dbReference type="EMBL" id="DSUH01000064">
    <property type="protein sequence ID" value="HGU31778.1"/>
    <property type="molecule type" value="Genomic_DNA"/>
</dbReference>
<organism evidence="4">
    <name type="scientific">Desulfatirhabdium butyrativorans</name>
    <dbReference type="NCBI Taxonomy" id="340467"/>
    <lineage>
        <taxon>Bacteria</taxon>
        <taxon>Pseudomonadati</taxon>
        <taxon>Thermodesulfobacteriota</taxon>
        <taxon>Desulfobacteria</taxon>
        <taxon>Desulfobacterales</taxon>
        <taxon>Desulfatirhabdiaceae</taxon>
        <taxon>Desulfatirhabdium</taxon>
    </lineage>
</organism>
<proteinExistence type="predicted"/>
<sequence length="295" mass="32551">MFSGFPKMHLSRRWTSGILRSLWTALDVCLIAILSYWLVQISYRWLIETSLTQTKSHRVGPVAGRVEQQAAPPRKDPIALFRSPFLPPSQSEGFGKEAVPTSGNLKLWGTITGHDGLTRAVIETEPDKRHHLVKIGEWIGEFRVLEIYRERVILLSGVQRQVLPMQHWQNAGPSAGAAPEASALSGGSSSNRIAVKRTQIDEAIQNINALMKQVRIIPNFTDGKPDGLALSGVMTGSFFSSLGLQSGDILLGVDGKPIQSADDALKIYTGMKTANRLQLNIRRNGREETLEYAIE</sequence>
<feature type="region of interest" description="Disordered" evidence="1">
    <location>
        <begin position="170"/>
        <end position="189"/>
    </location>
</feature>